<organism evidence="6 7">
    <name type="scientific">Danxiaibacter flavus</name>
    <dbReference type="NCBI Taxonomy" id="3049108"/>
    <lineage>
        <taxon>Bacteria</taxon>
        <taxon>Pseudomonadati</taxon>
        <taxon>Bacteroidota</taxon>
        <taxon>Chitinophagia</taxon>
        <taxon>Chitinophagales</taxon>
        <taxon>Chitinophagaceae</taxon>
        <taxon>Danxiaibacter</taxon>
    </lineage>
</organism>
<dbReference type="Proteomes" id="UP001560573">
    <property type="component" value="Unassembled WGS sequence"/>
</dbReference>
<dbReference type="InterPro" id="IPR011042">
    <property type="entry name" value="6-blade_b-propeller_TolB-like"/>
</dbReference>
<dbReference type="Pfam" id="PF13442">
    <property type="entry name" value="Cytochrome_CBB3"/>
    <property type="match status" value="1"/>
</dbReference>
<dbReference type="Gene3D" id="2.120.10.30">
    <property type="entry name" value="TolB, C-terminal domain"/>
    <property type="match status" value="1"/>
</dbReference>
<dbReference type="PROSITE" id="PS51007">
    <property type="entry name" value="CYTC"/>
    <property type="match status" value="1"/>
</dbReference>
<evidence type="ECO:0000256" key="4">
    <source>
        <dbReference type="PROSITE-ProRule" id="PRU00433"/>
    </source>
</evidence>
<dbReference type="InterPro" id="IPR036909">
    <property type="entry name" value="Cyt_c-like_dom_sf"/>
</dbReference>
<evidence type="ECO:0000313" key="7">
    <source>
        <dbReference type="Proteomes" id="UP001560573"/>
    </source>
</evidence>
<dbReference type="InterPro" id="IPR011041">
    <property type="entry name" value="Quinoprot_gluc/sorb_DH_b-prop"/>
</dbReference>
<dbReference type="InterPro" id="IPR012938">
    <property type="entry name" value="Glc/Sorbosone_DH"/>
</dbReference>
<keyword evidence="1 4" id="KW-0349">Heme</keyword>
<proteinExistence type="predicted"/>
<evidence type="ECO:0000256" key="3">
    <source>
        <dbReference type="ARBA" id="ARBA00023004"/>
    </source>
</evidence>
<evidence type="ECO:0000313" key="6">
    <source>
        <dbReference type="EMBL" id="MEX6690820.1"/>
    </source>
</evidence>
<dbReference type="SUPFAM" id="SSF46626">
    <property type="entry name" value="Cytochrome c"/>
    <property type="match status" value="1"/>
</dbReference>
<dbReference type="PANTHER" id="PTHR19328:SF13">
    <property type="entry name" value="HIPL1 PROTEIN"/>
    <property type="match status" value="1"/>
</dbReference>
<dbReference type="Gene3D" id="1.10.760.10">
    <property type="entry name" value="Cytochrome c-like domain"/>
    <property type="match status" value="1"/>
</dbReference>
<evidence type="ECO:0000259" key="5">
    <source>
        <dbReference type="PROSITE" id="PS51007"/>
    </source>
</evidence>
<keyword evidence="3 4" id="KW-0408">Iron</keyword>
<evidence type="ECO:0000256" key="1">
    <source>
        <dbReference type="ARBA" id="ARBA00022617"/>
    </source>
</evidence>
<comment type="caution">
    <text evidence="6">The sequence shown here is derived from an EMBL/GenBank/DDBJ whole genome shotgun (WGS) entry which is preliminary data.</text>
</comment>
<name>A0ABV3ZMR2_9BACT</name>
<dbReference type="RefSeq" id="WP_369332236.1">
    <property type="nucleotide sequence ID" value="NZ_JAULBC010000011.1"/>
</dbReference>
<dbReference type="EMBL" id="JAULBC010000011">
    <property type="protein sequence ID" value="MEX6690820.1"/>
    <property type="molecule type" value="Genomic_DNA"/>
</dbReference>
<reference evidence="6 7" key="1">
    <citation type="submission" date="2023-07" db="EMBL/GenBank/DDBJ databases">
        <authorList>
            <person name="Lian W.-H."/>
        </authorList>
    </citation>
    <scope>NUCLEOTIDE SEQUENCE [LARGE SCALE GENOMIC DNA]</scope>
    <source>
        <strain evidence="6 7">SYSU DXS3180</strain>
    </source>
</reference>
<dbReference type="Pfam" id="PF07995">
    <property type="entry name" value="GSDH"/>
    <property type="match status" value="1"/>
</dbReference>
<dbReference type="SUPFAM" id="SSF50952">
    <property type="entry name" value="Soluble quinoprotein glucose dehydrogenase"/>
    <property type="match status" value="1"/>
</dbReference>
<gene>
    <name evidence="6" type="ORF">QTN47_25150</name>
</gene>
<sequence>MKKILLAVTILTVLLISGFYHPADRAEGTLVVVDTLASSLIVPWDICFLPSGDMLFTERNGKVRKYADGRLDPKPVLQVPDIEVEGKRGLLGLCLHPDFARNHFLYLAYNHRDDDKSLLRVARYEYVDDSLINPKTIIEGIPASHNHTGCRLKFGPDKKLYITTGDADMPMLSQDLKAFNGKILRLNDDGSIPADNPFMSNDTARHEIWTYGHRNSQGIAFQPGTNLLFNTEHGPTGGDEVNLISKGKNYGWPVIHHRDVKPGMTKSLMEFSPSIGPAEALFYSGKAFPALKGHLLAGNMRGEAILNVTLKNQQITAYNFLFKNMFGRIRALAEGPDGTLYISTSMIDPPETNMTVGEKGYDLLLHIRPAKPGERDRAINLETSGTMIQAINNTAPKPPGNSERKPEVLYAQLCASCHGASLEGKDKVPSLVDDNWVHGGQKSDIIRSIRDGIISKGMPAWRGVLTKDEIDKIAGYILNKGRK</sequence>
<accession>A0ABV3ZMR2</accession>
<keyword evidence="7" id="KW-1185">Reference proteome</keyword>
<feature type="domain" description="Cytochrome c" evidence="5">
    <location>
        <begin position="400"/>
        <end position="481"/>
    </location>
</feature>
<dbReference type="InterPro" id="IPR009056">
    <property type="entry name" value="Cyt_c-like_dom"/>
</dbReference>
<dbReference type="PANTHER" id="PTHR19328">
    <property type="entry name" value="HEDGEHOG-INTERACTING PROTEIN"/>
    <property type="match status" value="1"/>
</dbReference>
<keyword evidence="2 4" id="KW-0479">Metal-binding</keyword>
<protein>
    <submittedName>
        <fullName evidence="6">PQQ-dependent sugar dehydrogenase</fullName>
    </submittedName>
</protein>
<evidence type="ECO:0000256" key="2">
    <source>
        <dbReference type="ARBA" id="ARBA00022723"/>
    </source>
</evidence>